<protein>
    <submittedName>
        <fullName evidence="2">Uncharacterized protein</fullName>
    </submittedName>
</protein>
<organism evidence="2 3">
    <name type="scientific">Tilletia laevis</name>
    <dbReference type="NCBI Taxonomy" id="157183"/>
    <lineage>
        <taxon>Eukaryota</taxon>
        <taxon>Fungi</taxon>
        <taxon>Dikarya</taxon>
        <taxon>Basidiomycota</taxon>
        <taxon>Ustilaginomycotina</taxon>
        <taxon>Exobasidiomycetes</taxon>
        <taxon>Tilletiales</taxon>
        <taxon>Tilletiaceae</taxon>
        <taxon>Tilletia</taxon>
    </lineage>
</organism>
<proteinExistence type="predicted"/>
<dbReference type="AlphaFoldDB" id="A0A9N8M8C0"/>
<feature type="region of interest" description="Disordered" evidence="1">
    <location>
        <begin position="182"/>
        <end position="209"/>
    </location>
</feature>
<dbReference type="Proteomes" id="UP000836404">
    <property type="component" value="Unassembled WGS sequence"/>
</dbReference>
<keyword evidence="3" id="KW-1185">Reference proteome</keyword>
<evidence type="ECO:0000313" key="2">
    <source>
        <dbReference type="EMBL" id="CAD6951833.1"/>
    </source>
</evidence>
<dbReference type="EMBL" id="CAJHJF010005715">
    <property type="protein sequence ID" value="CAD6951833.1"/>
    <property type="molecule type" value="Genomic_DNA"/>
</dbReference>
<accession>A0A9N8M8C0</accession>
<feature type="compositionally biased region" description="Low complexity" evidence="1">
    <location>
        <begin position="187"/>
        <end position="197"/>
    </location>
</feature>
<feature type="compositionally biased region" description="Low complexity" evidence="1">
    <location>
        <begin position="1"/>
        <end position="52"/>
    </location>
</feature>
<comment type="caution">
    <text evidence="2">The sequence shown here is derived from an EMBL/GenBank/DDBJ whole genome shotgun (WGS) entry which is preliminary data.</text>
</comment>
<feature type="region of interest" description="Disordered" evidence="1">
    <location>
        <begin position="1"/>
        <end position="57"/>
    </location>
</feature>
<reference evidence="2 3" key="1">
    <citation type="submission" date="2020-10" db="EMBL/GenBank/DDBJ databases">
        <authorList>
            <person name="Sedaghatjoo S."/>
        </authorList>
    </citation>
    <scope>NUCLEOTIDE SEQUENCE [LARGE SCALE GENOMIC DNA]</scope>
    <source>
        <strain evidence="2 3">LLFL</strain>
    </source>
</reference>
<evidence type="ECO:0000313" key="3">
    <source>
        <dbReference type="Proteomes" id="UP000836404"/>
    </source>
</evidence>
<sequence>MAAAIAAAVQQQMQQQQRQTASTSPAAFASQSAPDSAPASTSASNTPATQAQDQTKLVWTKSIAQQISKQRKGKNDARYSKEDVMMAEDGAPLNKDRIKEVETVTRLACIKVDTHDYDPPIPSDKRTYRRLRSDEFPLLIEIAKQMEDKCVELSYCDDHYKALLFIELHLKAKNEIRKKRIEETRASSKTSSRTASTVAGSSKSKDARSIKSFGKRLSLFSEDEDDDDADKQPRSKKPKAISPVQRLNALAKTSSARQIRLINPTIASLNEHLDTRSGDDFPYGEKMKAALVTLQNAVNYRIAEIKEKKHGSCCGTHIEQVCTKIESAFKLSSSNMATSTATTLSPKPTTGSKLVIPPKESTDVAVSEGVNTAAEASASASNIGSKKTSGHGRNRVAKELENGIVSEAALRSLQKKAAVALLERKGMTTGKRQSREDVLDALVAAHKNGKIKLTAATIKAARANILNDDE</sequence>
<evidence type="ECO:0000256" key="1">
    <source>
        <dbReference type="SAM" id="MobiDB-lite"/>
    </source>
</evidence>
<gene>
    <name evidence="2" type="ORF">JKILLFL_G7140</name>
</gene>
<feature type="region of interest" description="Disordered" evidence="1">
    <location>
        <begin position="222"/>
        <end position="247"/>
    </location>
</feature>
<name>A0A9N8M8C0_9BASI</name>